<proteinExistence type="predicted"/>
<reference evidence="2 3" key="1">
    <citation type="submission" date="2023-09" db="EMBL/GenBank/DDBJ databases">
        <title>Genome completion map analysis of the actinomycetes C11-1.</title>
        <authorList>
            <person name="Qin P."/>
            <person name="Guan P."/>
        </authorList>
    </citation>
    <scope>NUCLEOTIDE SEQUENCE [LARGE SCALE GENOMIC DNA]</scope>
    <source>
        <strain evidence="2 3">C11-1</strain>
    </source>
</reference>
<accession>A0ABY9WBR0</accession>
<feature type="compositionally biased region" description="Basic and acidic residues" evidence="1">
    <location>
        <begin position="1"/>
        <end position="84"/>
    </location>
</feature>
<dbReference type="Proteomes" id="UP001303236">
    <property type="component" value="Chromosome"/>
</dbReference>
<sequence length="153" mass="16955">MIVRGGDGHELTAKRSPRPECEGGERDDSPQRDEDRRVCREVLEVLEPADEHADAERQQERGADHHEPAGERRPSLGRQELVDERGDEEDEDADDCHHGVVRCGPAGEQRRGYVPWCGGRVAAGPPPSGRKRRRNARGSGPEAWPVGETALRT</sequence>
<evidence type="ECO:0000313" key="2">
    <source>
        <dbReference type="EMBL" id="WNF31502.1"/>
    </source>
</evidence>
<organism evidence="2 3">
    <name type="scientific">Streptomyces durocortorensis</name>
    <dbReference type="NCBI Taxonomy" id="2811104"/>
    <lineage>
        <taxon>Bacteria</taxon>
        <taxon>Bacillati</taxon>
        <taxon>Actinomycetota</taxon>
        <taxon>Actinomycetes</taxon>
        <taxon>Kitasatosporales</taxon>
        <taxon>Streptomycetaceae</taxon>
        <taxon>Streptomyces</taxon>
    </lineage>
</organism>
<keyword evidence="3" id="KW-1185">Reference proteome</keyword>
<dbReference type="EMBL" id="CP134500">
    <property type="protein sequence ID" value="WNF31502.1"/>
    <property type="molecule type" value="Genomic_DNA"/>
</dbReference>
<evidence type="ECO:0000256" key="1">
    <source>
        <dbReference type="SAM" id="MobiDB-lite"/>
    </source>
</evidence>
<evidence type="ECO:0000313" key="3">
    <source>
        <dbReference type="Proteomes" id="UP001303236"/>
    </source>
</evidence>
<feature type="compositionally biased region" description="Acidic residues" evidence="1">
    <location>
        <begin position="85"/>
        <end position="94"/>
    </location>
</feature>
<protein>
    <submittedName>
        <fullName evidence="2">Uncharacterized protein</fullName>
    </submittedName>
</protein>
<gene>
    <name evidence="2" type="ORF">RI138_26465</name>
</gene>
<feature type="region of interest" description="Disordered" evidence="1">
    <location>
        <begin position="1"/>
        <end position="153"/>
    </location>
</feature>
<name>A0ABY9WBR0_9ACTN</name>